<keyword evidence="1" id="KW-0472">Membrane</keyword>
<evidence type="ECO:0000259" key="2">
    <source>
        <dbReference type="Pfam" id="PF00188"/>
    </source>
</evidence>
<evidence type="ECO:0000313" key="3">
    <source>
        <dbReference type="EMBL" id="EGG17598.1"/>
    </source>
</evidence>
<dbReference type="OMA" id="SEETMTH"/>
<protein>
    <recommendedName>
        <fullName evidence="2">SCP domain-containing protein</fullName>
    </recommendedName>
</protein>
<proteinExistence type="predicted"/>
<dbReference type="CDD" id="cd05379">
    <property type="entry name" value="CAP_bacterial"/>
    <property type="match status" value="1"/>
</dbReference>
<dbReference type="Pfam" id="PF00188">
    <property type="entry name" value="CAP"/>
    <property type="match status" value="1"/>
</dbReference>
<gene>
    <name evidence="3" type="ORF">DFA_08594</name>
</gene>
<dbReference type="OrthoDB" id="19802at2759"/>
<keyword evidence="1" id="KW-0812">Transmembrane</keyword>
<dbReference type="InterPro" id="IPR035940">
    <property type="entry name" value="CAP_sf"/>
</dbReference>
<dbReference type="GeneID" id="14869817"/>
<dbReference type="EMBL" id="GL883021">
    <property type="protein sequence ID" value="EGG17598.1"/>
    <property type="molecule type" value="Genomic_DNA"/>
</dbReference>
<feature type="transmembrane region" description="Helical" evidence="1">
    <location>
        <begin position="169"/>
        <end position="188"/>
    </location>
</feature>
<dbReference type="SUPFAM" id="SSF55797">
    <property type="entry name" value="PR-1-like"/>
    <property type="match status" value="1"/>
</dbReference>
<dbReference type="Gene3D" id="3.40.33.10">
    <property type="entry name" value="CAP"/>
    <property type="match status" value="1"/>
</dbReference>
<accession>F4Q388</accession>
<dbReference type="Proteomes" id="UP000007797">
    <property type="component" value="Unassembled WGS sequence"/>
</dbReference>
<dbReference type="STRING" id="1054147.F4Q388"/>
<dbReference type="PANTHER" id="PTHR31157:SF1">
    <property type="entry name" value="SCP DOMAIN-CONTAINING PROTEIN"/>
    <property type="match status" value="1"/>
</dbReference>
<feature type="domain" description="SCP" evidence="2">
    <location>
        <begin position="38"/>
        <end position="153"/>
    </location>
</feature>
<dbReference type="PANTHER" id="PTHR31157">
    <property type="entry name" value="SCP DOMAIN-CONTAINING PROTEIN"/>
    <property type="match status" value="1"/>
</dbReference>
<dbReference type="AlphaFoldDB" id="F4Q388"/>
<name>F4Q388_CACFS</name>
<reference evidence="4" key="1">
    <citation type="journal article" date="2011" name="Genome Res.">
        <title>Phylogeny-wide analysis of social amoeba genomes highlights ancient origins for complex intercellular communication.</title>
        <authorList>
            <person name="Heidel A.J."/>
            <person name="Lawal H.M."/>
            <person name="Felder M."/>
            <person name="Schilde C."/>
            <person name="Helps N.R."/>
            <person name="Tunggal B."/>
            <person name="Rivero F."/>
            <person name="John U."/>
            <person name="Schleicher M."/>
            <person name="Eichinger L."/>
            <person name="Platzer M."/>
            <person name="Noegel A.A."/>
            <person name="Schaap P."/>
            <person name="Gloeckner G."/>
        </authorList>
    </citation>
    <scope>NUCLEOTIDE SEQUENCE [LARGE SCALE GENOMIC DNA]</scope>
    <source>
        <strain evidence="4">SH3</strain>
    </source>
</reference>
<sequence>MFALYPMALKVAFSVIEAKRMYKMASYAAPVFDIDNHLDLVNQIRGEVSKEPLSLIVCMTDAAQAQSEYQASEETMTHDSPKGGLSDRMVAYGMVNGTGWAENVAAGYQSDTEVVNGWKNSPGHYANMIGNYTYIGIGMKVSDKGTPYWTQQFIRAGACEAIGSASSTMIPVTLIALVSLVLMVFLVIKKIKRFVSCFLFRPYHGD</sequence>
<keyword evidence="1" id="KW-1133">Transmembrane helix</keyword>
<keyword evidence="4" id="KW-1185">Reference proteome</keyword>
<dbReference type="KEGG" id="dfa:DFA_08594"/>
<evidence type="ECO:0000256" key="1">
    <source>
        <dbReference type="SAM" id="Phobius"/>
    </source>
</evidence>
<dbReference type="RefSeq" id="XP_004356082.1">
    <property type="nucleotide sequence ID" value="XM_004356029.1"/>
</dbReference>
<evidence type="ECO:0000313" key="4">
    <source>
        <dbReference type="Proteomes" id="UP000007797"/>
    </source>
</evidence>
<dbReference type="InterPro" id="IPR014044">
    <property type="entry name" value="CAP_dom"/>
</dbReference>
<organism evidence="3 4">
    <name type="scientific">Cavenderia fasciculata</name>
    <name type="common">Slime mold</name>
    <name type="synonym">Dictyostelium fasciculatum</name>
    <dbReference type="NCBI Taxonomy" id="261658"/>
    <lineage>
        <taxon>Eukaryota</taxon>
        <taxon>Amoebozoa</taxon>
        <taxon>Evosea</taxon>
        <taxon>Eumycetozoa</taxon>
        <taxon>Dictyostelia</taxon>
        <taxon>Acytosteliales</taxon>
        <taxon>Cavenderiaceae</taxon>
        <taxon>Cavenderia</taxon>
    </lineage>
</organism>